<dbReference type="eggNOG" id="COG2911">
    <property type="taxonomic scope" value="Bacteria"/>
</dbReference>
<proteinExistence type="predicted"/>
<sequence length="476" mass="54293">MYNKFFIVILFLLAGMQLFAQKTTGFNLYKNFSIKGDSRVIGNNIVSLHTTNPYNDVGYKAKKNDRLPMVYIDIDNDSNTFSSSSANMTIPESASSIAYAALYWAAIYEYEEAEMKRRRTGYEFVPVKPRVETFNKVLLKTPEGEYKPVQGSVLEDYKDSIGRPYLCYAEITDILKSTSKTSGIYTVANVRATQGHILGGSSGGWMMYVVYKDESLSKKEFTLFNGFQSVEKSEFELNILARDSLSTSITLGVLEGDERLKTDEISLKYSEEAPPQAIASSVRPAHNFFNSSITINDEVFIERNPNSLNTLGFDIASFNLPIKKTNLEDEVKLNLKTVRDKFLLFFTALQTNVEETKAPLSLSTERQLAIQDSTPKVDNDTILLKSIKVKQTLKIPSQSTGYYLITNVFSEQKLANNWKQHLEKDGFNPKSFVNSKNSWEYVYINYSEKVEDLYADYTKYKKKDLYKEIWILEIKD</sequence>
<name>I3CAY5_9FLAO</name>
<gene>
    <name evidence="2" type="ORF">JoomaDRAFT_3848</name>
</gene>
<evidence type="ECO:0000313" key="3">
    <source>
        <dbReference type="Proteomes" id="UP000004690"/>
    </source>
</evidence>
<dbReference type="EMBL" id="JH651379">
    <property type="protein sequence ID" value="EIJ40778.1"/>
    <property type="molecule type" value="Genomic_DNA"/>
</dbReference>
<feature type="chain" id="PRO_5003669397" description="SPOR domain-containing protein" evidence="1">
    <location>
        <begin position="21"/>
        <end position="476"/>
    </location>
</feature>
<feature type="signal peptide" evidence="1">
    <location>
        <begin position="1"/>
        <end position="20"/>
    </location>
</feature>
<organism evidence="2 3">
    <name type="scientific">Galbibacter orientalis DSM 19592</name>
    <dbReference type="NCBI Taxonomy" id="926559"/>
    <lineage>
        <taxon>Bacteria</taxon>
        <taxon>Pseudomonadati</taxon>
        <taxon>Bacteroidota</taxon>
        <taxon>Flavobacteriia</taxon>
        <taxon>Flavobacteriales</taxon>
        <taxon>Flavobacteriaceae</taxon>
        <taxon>Galbibacter</taxon>
    </lineage>
</organism>
<protein>
    <recommendedName>
        <fullName evidence="4">SPOR domain-containing protein</fullName>
    </recommendedName>
</protein>
<evidence type="ECO:0000256" key="1">
    <source>
        <dbReference type="SAM" id="SignalP"/>
    </source>
</evidence>
<dbReference type="HOGENOM" id="CLU_039824_0_0_10"/>
<dbReference type="STRING" id="926559.JoomaDRAFT_3848"/>
<reference evidence="2 3" key="1">
    <citation type="submission" date="2012-02" db="EMBL/GenBank/DDBJ databases">
        <title>Improved High-Quality Draft genome of Joostella marina DSM 19592.</title>
        <authorList>
            <consortium name="US DOE Joint Genome Institute (JGI-PGF)"/>
            <person name="Lucas S."/>
            <person name="Copeland A."/>
            <person name="Lapidus A."/>
            <person name="Bruce D."/>
            <person name="Goodwin L."/>
            <person name="Pitluck S."/>
            <person name="Peters L."/>
            <person name="Chertkov O."/>
            <person name="Ovchinnikova G."/>
            <person name="Kyrpides N."/>
            <person name="Mavromatis K."/>
            <person name="Detter J.C."/>
            <person name="Han C."/>
            <person name="Land M."/>
            <person name="Hauser L."/>
            <person name="Markowitz V."/>
            <person name="Cheng J.-F."/>
            <person name="Hugenholtz P."/>
            <person name="Woyke T."/>
            <person name="Wu D."/>
            <person name="Tindall B."/>
            <person name="Brambilla E."/>
            <person name="Klenk H.-P."/>
            <person name="Eisen J.A."/>
        </authorList>
    </citation>
    <scope>NUCLEOTIDE SEQUENCE [LARGE SCALE GENOMIC DNA]</scope>
    <source>
        <strain evidence="2 3">DSM 19592</strain>
    </source>
</reference>
<dbReference type="AlphaFoldDB" id="I3CAY5"/>
<dbReference type="OrthoDB" id="607469at2"/>
<dbReference type="RefSeq" id="WP_008615339.1">
    <property type="nucleotide sequence ID" value="NZ_JH651379.1"/>
</dbReference>
<keyword evidence="1" id="KW-0732">Signal</keyword>
<evidence type="ECO:0008006" key="4">
    <source>
        <dbReference type="Google" id="ProtNLM"/>
    </source>
</evidence>
<dbReference type="Proteomes" id="UP000004690">
    <property type="component" value="Unassembled WGS sequence"/>
</dbReference>
<keyword evidence="3" id="KW-1185">Reference proteome</keyword>
<evidence type="ECO:0000313" key="2">
    <source>
        <dbReference type="EMBL" id="EIJ40778.1"/>
    </source>
</evidence>
<accession>I3CAY5</accession>